<protein>
    <recommendedName>
        <fullName evidence="3">Transcriptional regulator</fullName>
    </recommendedName>
</protein>
<proteinExistence type="predicted"/>
<sequence>MMASLNRIIVLKTLIKHETLLFSDIAKEENLGMIPNEIHLQFLLDELVESDHIHILSGVTPCTYTITVKGINEGKRLAREGENLDPSRAK</sequence>
<name>A0A2T2YNC7_9BACT</name>
<reference evidence="1 2" key="1">
    <citation type="submission" date="2018-03" db="EMBL/GenBank/DDBJ databases">
        <title>Adhaeribacter sp. HMF7605 Genome sequencing and assembly.</title>
        <authorList>
            <person name="Kang H."/>
            <person name="Kang J."/>
            <person name="Cha I."/>
            <person name="Kim H."/>
            <person name="Joh K."/>
        </authorList>
    </citation>
    <scope>NUCLEOTIDE SEQUENCE [LARGE SCALE GENOMIC DNA]</scope>
    <source>
        <strain evidence="1 2">HMF7605</strain>
    </source>
</reference>
<keyword evidence="2" id="KW-1185">Reference proteome</keyword>
<evidence type="ECO:0000313" key="1">
    <source>
        <dbReference type="EMBL" id="PSR57010.1"/>
    </source>
</evidence>
<accession>A0A2T2YNC7</accession>
<evidence type="ECO:0008006" key="3">
    <source>
        <dbReference type="Google" id="ProtNLM"/>
    </source>
</evidence>
<dbReference type="OrthoDB" id="853706at2"/>
<gene>
    <name evidence="1" type="ORF">AHMF7605_27755</name>
</gene>
<dbReference type="AlphaFoldDB" id="A0A2T2YNC7"/>
<comment type="caution">
    <text evidence="1">The sequence shown here is derived from an EMBL/GenBank/DDBJ whole genome shotgun (WGS) entry which is preliminary data.</text>
</comment>
<dbReference type="EMBL" id="PYFT01000001">
    <property type="protein sequence ID" value="PSR57010.1"/>
    <property type="molecule type" value="Genomic_DNA"/>
</dbReference>
<dbReference type="RefSeq" id="WP_106933182.1">
    <property type="nucleotide sequence ID" value="NZ_PYFT01000001.1"/>
</dbReference>
<organism evidence="1 2">
    <name type="scientific">Adhaeribacter arboris</name>
    <dbReference type="NCBI Taxonomy" id="2072846"/>
    <lineage>
        <taxon>Bacteria</taxon>
        <taxon>Pseudomonadati</taxon>
        <taxon>Bacteroidota</taxon>
        <taxon>Cytophagia</taxon>
        <taxon>Cytophagales</taxon>
        <taxon>Hymenobacteraceae</taxon>
        <taxon>Adhaeribacter</taxon>
    </lineage>
</organism>
<evidence type="ECO:0000313" key="2">
    <source>
        <dbReference type="Proteomes" id="UP000240357"/>
    </source>
</evidence>
<dbReference type="Proteomes" id="UP000240357">
    <property type="component" value="Unassembled WGS sequence"/>
</dbReference>